<comment type="caution">
    <text evidence="1">The sequence shown here is derived from an EMBL/GenBank/DDBJ whole genome shotgun (WGS) entry which is preliminary data.</text>
</comment>
<organism evidence="1">
    <name type="scientific">marine sediment metagenome</name>
    <dbReference type="NCBI Taxonomy" id="412755"/>
    <lineage>
        <taxon>unclassified sequences</taxon>
        <taxon>metagenomes</taxon>
        <taxon>ecological metagenomes</taxon>
    </lineage>
</organism>
<dbReference type="Gene3D" id="1.10.10.60">
    <property type="entry name" value="Homeodomain-like"/>
    <property type="match status" value="1"/>
</dbReference>
<accession>A0A0F8WMR3</accession>
<proteinExistence type="predicted"/>
<protein>
    <recommendedName>
        <fullName evidence="2">DNA binding HTH domain-containing protein</fullName>
    </recommendedName>
</protein>
<name>A0A0F8WMR3_9ZZZZ</name>
<dbReference type="SUPFAM" id="SSF46689">
    <property type="entry name" value="Homeodomain-like"/>
    <property type="match status" value="1"/>
</dbReference>
<dbReference type="InterPro" id="IPR009057">
    <property type="entry name" value="Homeodomain-like_sf"/>
</dbReference>
<feature type="non-terminal residue" evidence="1">
    <location>
        <position position="1"/>
    </location>
</feature>
<evidence type="ECO:0000313" key="1">
    <source>
        <dbReference type="EMBL" id="KKK57968.1"/>
    </source>
</evidence>
<reference evidence="1" key="1">
    <citation type="journal article" date="2015" name="Nature">
        <title>Complex archaea that bridge the gap between prokaryotes and eukaryotes.</title>
        <authorList>
            <person name="Spang A."/>
            <person name="Saw J.H."/>
            <person name="Jorgensen S.L."/>
            <person name="Zaremba-Niedzwiedzka K."/>
            <person name="Martijn J."/>
            <person name="Lind A.E."/>
            <person name="van Eijk R."/>
            <person name="Schleper C."/>
            <person name="Guy L."/>
            <person name="Ettema T.J."/>
        </authorList>
    </citation>
    <scope>NUCLEOTIDE SEQUENCE</scope>
</reference>
<evidence type="ECO:0008006" key="2">
    <source>
        <dbReference type="Google" id="ProtNLM"/>
    </source>
</evidence>
<gene>
    <name evidence="1" type="ORF">LCGC14_3049130</name>
</gene>
<dbReference type="EMBL" id="LAZR01064212">
    <property type="protein sequence ID" value="KKK57968.1"/>
    <property type="molecule type" value="Genomic_DNA"/>
</dbReference>
<sequence length="121" mass="13709">GNIRELEHIISRAALRAKASVHHRDIISLTSKMLDITQDNSLSMAMQHEHEVMAELMPNDSLKSATEIFQRKLISQALTTTDANWAESAKLLKMDRSNLVRLAKRLDICVEKNIRIVSDES</sequence>
<dbReference type="AlphaFoldDB" id="A0A0F8WMR3"/>